<feature type="domain" description="Abnormal spindle-like microcephaly-associated protein ASH" evidence="4">
    <location>
        <begin position="773"/>
        <end position="860"/>
    </location>
</feature>
<feature type="region of interest" description="Disordered" evidence="3">
    <location>
        <begin position="930"/>
        <end position="967"/>
    </location>
</feature>
<dbReference type="PANTHER" id="PTHR45982:SF1">
    <property type="entry name" value="REGULATOR OF CHROMOSOME CONDENSATION"/>
    <property type="match status" value="1"/>
</dbReference>
<comment type="subcellular location">
    <subcellularLocation>
        <location evidence="1">Cytoplasm</location>
    </subcellularLocation>
</comment>
<evidence type="ECO:0000256" key="2">
    <source>
        <dbReference type="ARBA" id="ARBA00022490"/>
    </source>
</evidence>
<dbReference type="Proteomes" id="UP000294739">
    <property type="component" value="Unassembled WGS sequence"/>
</dbReference>
<dbReference type="PRINTS" id="PR00633">
    <property type="entry name" value="RCCNDNSATION"/>
</dbReference>
<dbReference type="GO" id="GO:0005085">
    <property type="term" value="F:guanyl-nucleotide exchange factor activity"/>
    <property type="evidence" value="ECO:0007669"/>
    <property type="project" value="TreeGrafter"/>
</dbReference>
<dbReference type="Gene3D" id="2.60.40.10">
    <property type="entry name" value="Immunoglobulins"/>
    <property type="match status" value="1"/>
</dbReference>
<dbReference type="EMBL" id="SMKZ01000036">
    <property type="protein sequence ID" value="TDE02429.1"/>
    <property type="molecule type" value="Genomic_DNA"/>
</dbReference>
<feature type="compositionally biased region" description="Polar residues" evidence="3">
    <location>
        <begin position="1759"/>
        <end position="1769"/>
    </location>
</feature>
<name>A0A4R5CPP1_9ACTN</name>
<sequence length="1778" mass="177469">MDDPYRLARTRRGGVLALVALAMMSVLALSPGPAVGVVEPPGPEALTADPAADPAADGVADPVGGSVLGWDAAFFGPGLDGTVTAATVWDDGTGPALYVGGLFRTAGSQVVNQIARWDGTSWTPLAGPDGVGVSGSVYSLAVYDGDLIVGGSFSRAGGVRVNQIARWDGIRWSPLDGPAGAGVSHEREPAVLAMTVYDGALLVGGSFSHAGGVPVNHVARWDGTGWSPLQGETRPGVRHLNVPSAAAVTALAVYDGDLMVGGRFTEAGETQINGIARWDGLQWTAPAGAGTGLTGFGIPSVMSFAVLDGDLVAGGFFSGMGTVAAGNVVRWDGTTWSPLGAGFDNAANTLTVVDGALYAGGTFGTSGGTQVNRVAHWDGAAWAPLAGAGGTGVAAEFSAAVNGLVSYDGRLVVVGGFDTAGGTVANNLASWDGAAWTALAGLGSTGLSGGGPVIHDLVEYDGDIVAAGSFGAAGDAVASMIARWDGTTWAPLGGGIDGFAVNDLLVHDGVLVAAGNFSRAGDAGVRNLASWNGSTWSSLGGGVDREVRALAVLDGDLVAGGSFTEAGGVPANRIASWDGETWTPLGDGVDDRVRALTVHDGDLVVGGAFSQAGGVEVNKVARWDGAAWSPLGAGTSSQVDALAVYDGDIIASGGFLEAGGERVDRIARWDGEAWSPLDLGLNNSATELIEFQGDLIAAGSFVEAGRVRADRVARWDGTAWSALTGPAGNGTDGAVSALLARGDELTVGGSFSTSGGLPAWNLASYGPLDLVATPAEVEFGTVTIGASTEPTRVTLTNAGDDDIAVASVTAPDAPFEAAGGTCGAAPFTLAPGASCTLDYTFAPSVDGRATGTVTVTSDARTDWLPLTLTGTGTPPVPAADVTPDALSAEVVAGETGTDTVAIGNTGEAPLTWSVLGTDGAAAAGTGSVLHPAGPATVPDTVAGTDSPTGFGTDTEAGGGDAAAPAEPFAAPGDQVTLTHSASTEIVRDHSLACSGPLGTTDETAYLRTFTLADFGIVDDFDVSEVTFGVQRLNTTAPITVNLYTLDGELTYANLTRIGTATQELEFQAFTMVSVPVTGWAPAGSTLVVEIVAPTLSGTGAFYPGSNAAGETAPTYAAAAGCDTPEPTPVAELGSPDMHLVLAVTGGERPVCTLPEWLSATPAAGTTAPGATSEVTIGYDAAGLPAGEHAATLCVETDDPVRPLVAVPATLTVAEPAAFELAVEAERVRPFYYRTHLTWAGAPGDELDVYRDGELLATTANDGAYTDELGRVRAVTTFEYRLCVAGTDTCADPVEIEIDPKPGRLAVTTTALPPLNVLEAYGATLRASGGEAPYTWAATGLPPGLTLTPSSGLIGTDAAAPAVTDAAPATVAVTVTDARGSTATAELPLDVLGVENIAMGEEHTCALVEGGTAYCWGHNLSGQLGTGTSGEEPTVVPVRVLTDVTDLAAGSEHTCALHVDTTVSCWGFNGAGRLGTGDEVSSAQPRTVVASEAGGAPLTGVVDIVAGSTHTCALLSDGTARCWGYNYWGALGTGSIGQRTVPAAVVDPADTSRPFSGLTQLSAGSYHTCAVVEGGAAYCWGWNVAGQLGIGRANPGPTTLPSAVVAGASGEPLTGIAEIGAGNVHTCAVLADATAHCWGQNAYGQLGNAAAPANSSVPLPVVDGATGEPLAGIAGLGVGGLHSCAVTAAAGATCWGLNESGQLGDGRTADRDVAGTVLAADGEPFGAVAALASRQFQSCAVSVTGALSCWGANDRGQLGDGSTTDRTSPTPVRPASPGE</sequence>
<dbReference type="SUPFAM" id="SSF50965">
    <property type="entry name" value="Galactose oxidase, central domain"/>
    <property type="match status" value="3"/>
</dbReference>
<dbReference type="InterPro" id="IPR011043">
    <property type="entry name" value="Gal_Oxase/kelch_b-propeller"/>
</dbReference>
<dbReference type="Pfam" id="PF13540">
    <property type="entry name" value="RCC1_2"/>
    <property type="match status" value="5"/>
</dbReference>
<evidence type="ECO:0000259" key="4">
    <source>
        <dbReference type="Pfam" id="PF15780"/>
    </source>
</evidence>
<dbReference type="PROSITE" id="PS50012">
    <property type="entry name" value="RCC1_3"/>
    <property type="match status" value="6"/>
</dbReference>
<dbReference type="PANTHER" id="PTHR45982">
    <property type="entry name" value="REGULATOR OF CHROMOSOME CONDENSATION"/>
    <property type="match status" value="1"/>
</dbReference>
<comment type="caution">
    <text evidence="5">The sequence shown here is derived from an EMBL/GenBank/DDBJ whole genome shotgun (WGS) entry which is preliminary data.</text>
</comment>
<dbReference type="InParanoid" id="A0A4R5CPP1"/>
<dbReference type="GO" id="GO:0005737">
    <property type="term" value="C:cytoplasm"/>
    <property type="evidence" value="ECO:0007669"/>
    <property type="project" value="UniProtKB-SubCell"/>
</dbReference>
<dbReference type="Pfam" id="PF17164">
    <property type="entry name" value="DUF5122"/>
    <property type="match status" value="1"/>
</dbReference>
<dbReference type="GO" id="GO:0005975">
    <property type="term" value="P:carbohydrate metabolic process"/>
    <property type="evidence" value="ECO:0007669"/>
    <property type="project" value="UniProtKB-ARBA"/>
</dbReference>
<dbReference type="InterPro" id="IPR031549">
    <property type="entry name" value="ASH"/>
</dbReference>
<dbReference type="NCBIfam" id="NF012200">
    <property type="entry name" value="choice_anch_D"/>
    <property type="match status" value="1"/>
</dbReference>
<feature type="compositionally biased region" description="Low complexity" evidence="3">
    <location>
        <begin position="948"/>
        <end position="967"/>
    </location>
</feature>
<dbReference type="InterPro" id="IPR000408">
    <property type="entry name" value="Reg_chr_condens"/>
</dbReference>
<protein>
    <submittedName>
        <fullName evidence="5">Choice-of-anchor D domain-containing protein</fullName>
    </submittedName>
</protein>
<reference evidence="5 6" key="1">
    <citation type="submission" date="2019-03" db="EMBL/GenBank/DDBJ databases">
        <title>Draft genome sequences of novel Actinobacteria.</title>
        <authorList>
            <person name="Sahin N."/>
            <person name="Ay H."/>
            <person name="Saygin H."/>
        </authorList>
    </citation>
    <scope>NUCLEOTIDE SEQUENCE [LARGE SCALE GENOMIC DNA]</scope>
    <source>
        <strain evidence="5 6">5K138</strain>
    </source>
</reference>
<proteinExistence type="predicted"/>
<evidence type="ECO:0000256" key="3">
    <source>
        <dbReference type="SAM" id="MobiDB-lite"/>
    </source>
</evidence>
<dbReference type="InterPro" id="IPR009091">
    <property type="entry name" value="RCC1/BLIP-II"/>
</dbReference>
<dbReference type="Gene3D" id="2.130.10.30">
    <property type="entry name" value="Regulator of chromosome condensation 1/beta-lactamase-inhibitor protein II"/>
    <property type="match status" value="2"/>
</dbReference>
<keyword evidence="6" id="KW-1185">Reference proteome</keyword>
<dbReference type="InterPro" id="IPR013431">
    <property type="entry name" value="Delta_60_rpt"/>
</dbReference>
<dbReference type="InterPro" id="IPR013783">
    <property type="entry name" value="Ig-like_fold"/>
</dbReference>
<evidence type="ECO:0000313" key="5">
    <source>
        <dbReference type="EMBL" id="TDE02429.1"/>
    </source>
</evidence>
<keyword evidence="2" id="KW-0963">Cytoplasm</keyword>
<dbReference type="SUPFAM" id="SSF50985">
    <property type="entry name" value="RCC1/BLIP-II"/>
    <property type="match status" value="1"/>
</dbReference>
<gene>
    <name evidence="5" type="ORF">E1269_21790</name>
</gene>
<evidence type="ECO:0000313" key="6">
    <source>
        <dbReference type="Proteomes" id="UP000294739"/>
    </source>
</evidence>
<evidence type="ECO:0000256" key="1">
    <source>
        <dbReference type="ARBA" id="ARBA00004496"/>
    </source>
</evidence>
<organism evidence="5 6">
    <name type="scientific">Jiangella asiatica</name>
    <dbReference type="NCBI Taxonomy" id="2530372"/>
    <lineage>
        <taxon>Bacteria</taxon>
        <taxon>Bacillati</taxon>
        <taxon>Actinomycetota</taxon>
        <taxon>Actinomycetes</taxon>
        <taxon>Jiangellales</taxon>
        <taxon>Jiangellaceae</taxon>
        <taxon>Jiangella</taxon>
    </lineage>
</organism>
<accession>A0A4R5CPP1</accession>
<dbReference type="InterPro" id="IPR051553">
    <property type="entry name" value="Ran_GTPase-activating"/>
</dbReference>
<dbReference type="RefSeq" id="WP_131898465.1">
    <property type="nucleotide sequence ID" value="NZ_SMKZ01000036.1"/>
</dbReference>
<dbReference type="OrthoDB" id="9796385at2"/>
<dbReference type="Pfam" id="PF15780">
    <property type="entry name" value="ASH"/>
    <property type="match status" value="1"/>
</dbReference>
<feature type="region of interest" description="Disordered" evidence="3">
    <location>
        <begin position="1754"/>
        <end position="1778"/>
    </location>
</feature>